<dbReference type="Proteomes" id="UP000186817">
    <property type="component" value="Unassembled WGS sequence"/>
</dbReference>
<feature type="region of interest" description="Disordered" evidence="1">
    <location>
        <begin position="15"/>
        <end position="39"/>
    </location>
</feature>
<feature type="compositionally biased region" description="Pro residues" evidence="1">
    <location>
        <begin position="118"/>
        <end position="128"/>
    </location>
</feature>
<comment type="caution">
    <text evidence="2">The sequence shown here is derived from an EMBL/GenBank/DDBJ whole genome shotgun (WGS) entry which is preliminary data.</text>
</comment>
<evidence type="ECO:0000313" key="2">
    <source>
        <dbReference type="EMBL" id="OLP91961.1"/>
    </source>
</evidence>
<reference evidence="2 3" key="1">
    <citation type="submission" date="2016-02" db="EMBL/GenBank/DDBJ databases">
        <title>Genome analysis of coral dinoflagellate symbionts highlights evolutionary adaptations to a symbiotic lifestyle.</title>
        <authorList>
            <person name="Aranda M."/>
            <person name="Li Y."/>
            <person name="Liew Y.J."/>
            <person name="Baumgarten S."/>
            <person name="Simakov O."/>
            <person name="Wilson M."/>
            <person name="Piel J."/>
            <person name="Ashoor H."/>
            <person name="Bougouffa S."/>
            <person name="Bajic V.B."/>
            <person name="Ryu T."/>
            <person name="Ravasi T."/>
            <person name="Bayer T."/>
            <person name="Micklem G."/>
            <person name="Kim H."/>
            <person name="Bhak J."/>
            <person name="Lajeunesse T.C."/>
            <person name="Voolstra C.R."/>
        </authorList>
    </citation>
    <scope>NUCLEOTIDE SEQUENCE [LARGE SCALE GENOMIC DNA]</scope>
    <source>
        <strain evidence="2 3">CCMP2467</strain>
    </source>
</reference>
<evidence type="ECO:0000313" key="3">
    <source>
        <dbReference type="Proteomes" id="UP000186817"/>
    </source>
</evidence>
<name>A0A1Q9D9X0_SYMMI</name>
<feature type="region of interest" description="Disordered" evidence="1">
    <location>
        <begin position="98"/>
        <end position="156"/>
    </location>
</feature>
<dbReference type="AlphaFoldDB" id="A0A1Q9D9X0"/>
<accession>A0A1Q9D9X0</accession>
<gene>
    <name evidence="2" type="ORF">AK812_SmicGene26285</name>
</gene>
<feature type="compositionally biased region" description="Acidic residues" evidence="1">
    <location>
        <begin position="145"/>
        <end position="154"/>
    </location>
</feature>
<evidence type="ECO:0000256" key="1">
    <source>
        <dbReference type="SAM" id="MobiDB-lite"/>
    </source>
</evidence>
<proteinExistence type="predicted"/>
<sequence length="213" mass="23326">MSAAAVAVVVLRNQGRLSDRPRRQNSREASYRQSPSTSDFLQQAAQKAPVVVVRIEVQSTSLATALQTKDLEVRLKSKGQVLATLKARKPGPPLMSRLFGCFASSSPASSSEDTRAPPAEPSEPPPMTPEVEDKSTCPDKPGLGDDPEDTETMDTEMPQIEPDAADSFRKEFRPTEFIFTGQFEVVVELVQPQWPLRGKVGPWSSGVLYWGIL</sequence>
<keyword evidence="3" id="KW-1185">Reference proteome</keyword>
<protein>
    <submittedName>
        <fullName evidence="2">Uncharacterized protein</fullName>
    </submittedName>
</protein>
<dbReference type="EMBL" id="LSRX01000641">
    <property type="protein sequence ID" value="OLP91961.1"/>
    <property type="molecule type" value="Genomic_DNA"/>
</dbReference>
<feature type="compositionally biased region" description="Basic and acidic residues" evidence="1">
    <location>
        <begin position="17"/>
        <end position="30"/>
    </location>
</feature>
<organism evidence="2 3">
    <name type="scientific">Symbiodinium microadriaticum</name>
    <name type="common">Dinoflagellate</name>
    <name type="synonym">Zooxanthella microadriatica</name>
    <dbReference type="NCBI Taxonomy" id="2951"/>
    <lineage>
        <taxon>Eukaryota</taxon>
        <taxon>Sar</taxon>
        <taxon>Alveolata</taxon>
        <taxon>Dinophyceae</taxon>
        <taxon>Suessiales</taxon>
        <taxon>Symbiodiniaceae</taxon>
        <taxon>Symbiodinium</taxon>
    </lineage>
</organism>
<dbReference type="OrthoDB" id="10417928at2759"/>